<evidence type="ECO:0000259" key="2">
    <source>
        <dbReference type="PROSITE" id="PS51186"/>
    </source>
</evidence>
<feature type="region of interest" description="Disordered" evidence="1">
    <location>
        <begin position="47"/>
        <end position="88"/>
    </location>
</feature>
<evidence type="ECO:0000256" key="1">
    <source>
        <dbReference type="SAM" id="MobiDB-lite"/>
    </source>
</evidence>
<organism evidence="3 4">
    <name type="scientific">Actinacidiphila acididurans</name>
    <dbReference type="NCBI Taxonomy" id="2784346"/>
    <lineage>
        <taxon>Bacteria</taxon>
        <taxon>Bacillati</taxon>
        <taxon>Actinomycetota</taxon>
        <taxon>Actinomycetes</taxon>
        <taxon>Kitasatosporales</taxon>
        <taxon>Streptomycetaceae</taxon>
        <taxon>Actinacidiphila</taxon>
    </lineage>
</organism>
<evidence type="ECO:0000313" key="3">
    <source>
        <dbReference type="EMBL" id="MBM9505428.1"/>
    </source>
</evidence>
<reference evidence="3 4" key="1">
    <citation type="submission" date="2021-01" db="EMBL/GenBank/DDBJ databases">
        <title>Streptomyces acididurans sp. nov., isolated from a peat swamp forest soil.</title>
        <authorList>
            <person name="Chantavorakit T."/>
            <person name="Duangmal K."/>
        </authorList>
    </citation>
    <scope>NUCLEOTIDE SEQUENCE [LARGE SCALE GENOMIC DNA]</scope>
    <source>
        <strain evidence="3 4">KK5PA1</strain>
    </source>
</reference>
<gene>
    <name evidence="3" type="ORF">ITX44_12890</name>
</gene>
<keyword evidence="4" id="KW-1185">Reference proteome</keyword>
<sequence>MSGRAPPIGARAADDGAVTPLILRPVRDDEADAELVREVAAAASGTYRALPGPDDGHGHRAGGHRWPGDGWTEERSARHRGRTRHLARTDPGGCWVVEDRAAGPIAVALSARREGTWSLSLLAVVPQARGKGVGAALLNRTMEHGRACLRALACAPADPVAVRTLRRAGFDVHPAMRLTGLADPARLDPPDGAVHEGTARHRDLMDSVDRRTRGGAHGPDHEELLRHHRLFVVDDLAGSGYCYAGGGRVEALAATSRRLATRLLTAALLATPPGDPVDVPHVLAEGQWALDVAVAAGLHIVNDGFVCLRGMRPPELALTSTLFP</sequence>
<dbReference type="Proteomes" id="UP000749040">
    <property type="component" value="Unassembled WGS sequence"/>
</dbReference>
<dbReference type="Gene3D" id="3.40.630.30">
    <property type="match status" value="1"/>
</dbReference>
<dbReference type="SUPFAM" id="SSF55729">
    <property type="entry name" value="Acyl-CoA N-acyltransferases (Nat)"/>
    <property type="match status" value="1"/>
</dbReference>
<dbReference type="PROSITE" id="PS51186">
    <property type="entry name" value="GNAT"/>
    <property type="match status" value="1"/>
</dbReference>
<dbReference type="InterPro" id="IPR016181">
    <property type="entry name" value="Acyl_CoA_acyltransferase"/>
</dbReference>
<proteinExistence type="predicted"/>
<feature type="domain" description="N-acetyltransferase" evidence="2">
    <location>
        <begin position="21"/>
        <end position="190"/>
    </location>
</feature>
<dbReference type="EMBL" id="JADKYB010000006">
    <property type="protein sequence ID" value="MBM9505428.1"/>
    <property type="molecule type" value="Genomic_DNA"/>
</dbReference>
<name>A0ABS2TQ19_9ACTN</name>
<dbReference type="Pfam" id="PF00583">
    <property type="entry name" value="Acetyltransf_1"/>
    <property type="match status" value="1"/>
</dbReference>
<dbReference type="CDD" id="cd04301">
    <property type="entry name" value="NAT_SF"/>
    <property type="match status" value="1"/>
</dbReference>
<accession>A0ABS2TQ19</accession>
<evidence type="ECO:0000313" key="4">
    <source>
        <dbReference type="Proteomes" id="UP000749040"/>
    </source>
</evidence>
<protein>
    <submittedName>
        <fullName evidence="3">GNAT family N-acetyltransferase</fullName>
    </submittedName>
</protein>
<comment type="caution">
    <text evidence="3">The sequence shown here is derived from an EMBL/GenBank/DDBJ whole genome shotgun (WGS) entry which is preliminary data.</text>
</comment>
<feature type="compositionally biased region" description="Basic residues" evidence="1">
    <location>
        <begin position="77"/>
        <end position="86"/>
    </location>
</feature>
<dbReference type="InterPro" id="IPR000182">
    <property type="entry name" value="GNAT_dom"/>
</dbReference>